<keyword evidence="4" id="KW-1185">Reference proteome</keyword>
<dbReference type="EMBL" id="JACEIK010001878">
    <property type="protein sequence ID" value="MCD7472818.1"/>
    <property type="molecule type" value="Genomic_DNA"/>
</dbReference>
<feature type="region of interest" description="Disordered" evidence="1">
    <location>
        <begin position="1166"/>
        <end position="1201"/>
    </location>
</feature>
<feature type="compositionally biased region" description="Low complexity" evidence="1">
    <location>
        <begin position="1169"/>
        <end position="1178"/>
    </location>
</feature>
<accession>A0ABS8TPQ4</accession>
<feature type="region of interest" description="Disordered" evidence="1">
    <location>
        <begin position="1135"/>
        <end position="1154"/>
    </location>
</feature>
<dbReference type="InterPro" id="IPR039322">
    <property type="entry name" value="MOM1"/>
</dbReference>
<feature type="region of interest" description="Disordered" evidence="1">
    <location>
        <begin position="847"/>
        <end position="891"/>
    </location>
</feature>
<name>A0ABS8TPQ4_DATST</name>
<feature type="compositionally biased region" description="Basic and acidic residues" evidence="1">
    <location>
        <begin position="85"/>
        <end position="102"/>
    </location>
</feature>
<feature type="compositionally biased region" description="Polar residues" evidence="1">
    <location>
        <begin position="1237"/>
        <end position="1257"/>
    </location>
</feature>
<dbReference type="PANTHER" id="PTHR35116">
    <property type="entry name" value="HELICASE PROTEIN MOM1"/>
    <property type="match status" value="1"/>
</dbReference>
<dbReference type="Proteomes" id="UP000823775">
    <property type="component" value="Unassembled WGS sequence"/>
</dbReference>
<reference evidence="3 4" key="1">
    <citation type="journal article" date="2021" name="BMC Genomics">
        <title>Datura genome reveals duplications of psychoactive alkaloid biosynthetic genes and high mutation rate following tissue culture.</title>
        <authorList>
            <person name="Rajewski A."/>
            <person name="Carter-House D."/>
            <person name="Stajich J."/>
            <person name="Litt A."/>
        </authorList>
    </citation>
    <scope>NUCLEOTIDE SEQUENCE [LARGE SCALE GENOMIC DNA]</scope>
    <source>
        <strain evidence="3">AR-01</strain>
    </source>
</reference>
<feature type="compositionally biased region" description="Low complexity" evidence="1">
    <location>
        <begin position="1224"/>
        <end position="1236"/>
    </location>
</feature>
<feature type="compositionally biased region" description="Basic and acidic residues" evidence="1">
    <location>
        <begin position="847"/>
        <end position="861"/>
    </location>
</feature>
<feature type="region of interest" description="Disordered" evidence="1">
    <location>
        <begin position="23"/>
        <end position="102"/>
    </location>
</feature>
<feature type="region of interest" description="Disordered" evidence="1">
    <location>
        <begin position="654"/>
        <end position="674"/>
    </location>
</feature>
<evidence type="ECO:0000256" key="1">
    <source>
        <dbReference type="SAM" id="MobiDB-lite"/>
    </source>
</evidence>
<dbReference type="InterPro" id="IPR056882">
    <property type="entry name" value="MOM1_dom"/>
</dbReference>
<feature type="domain" description="MOM1 alpha-helical" evidence="2">
    <location>
        <begin position="121"/>
        <end position="242"/>
    </location>
</feature>
<sequence>MELKLGEEPHVFWRMLLEGRNPQWRNLSRPTPRNRKRVQYFDESPAPPNGNDEAKKRRKAVNHSVDAIPTQPSHGRGEVAASKGGAHENDDIGGEHVSRSPSHMLHEAKLVRPAEGRVLYNEQKSLHIHLKAEFAKLFEVIKLSDAVKSTVGKFLEYVMENHRVSREPATILQAFQLSLCWVAASILKQKIDKEETFLLAKQHLQFGCTEEETNNVCLKIRSLKKLFLQRLDQNDNASSSSRCSLLAARSVAEEPSTVSMSQAVESPQLNVQKEMEERLQVKKLYRECIVMPKEELVDIERKKFIKEVQCRCERRMSKLVQKQKEEIEEFQKIWEKKKEELEQDYRLQFAVLRSIYGQNGAIKDRQKTLETEFSRKMQELKCHKDQHLKELEVEHSAMKNKEMQKAASWLAEANSFRSIGSDLIDGIGCSQENVNVSHNSPNTVRPVSGHHVQELNAGNILDSTRSDVHASTSDESNILPFESTNVLTMPAMEEQVEIVSTAGVLVAKSNQLEPNEGGDLGGSSEGIGALGARSKQPNKVGDPDLPASTSSESNILPIETSNVLTMPAMGKQLEIASMSGVLVAKSNQPNEVGDLGGSSEEIGALDASSKKATEVGDPDVPASTSDVSNILPVETSNVLTTPATEEQVEIASSTGALVARSKQPNEVGDSGGSSEEIVSVFPLPPEEHTEVLLEDPTREHLMEVSGTGFDVVLGNDNSEVNDGTEELNIEHASLENNSHVRNDEDNPRDAVRSTDTNQVSPLELVVDLPLAAAVLCSDDGGSLPQNQSSGYNGTLTHEMPLPENQSGTQVEVDAGQYGANSSEAVLLSSSEQQQPASYGFSLAAHEPPSEITHDTRNDKRNFTPNLGSSRHLDGETTEPLQEGGNSEECPPVDVEISPLSCEITNFSEVSRVDPQPISEQGASSHNIGTPVQVPGSAELPSEAVMQHNTNAAVVQGPRNIPVHPDHQMATWNSTLPFNADPLHKDWERIHKEREQGTKILEDMKLRLRSDCEKEIEDMIAKIRKKYDHKLQEAEAAFLLKKKELDVNQNKVLMNKLLADAFRCKCMNLKPSGLPGMRQVVPSSYLQHLHQVSQQPNLRSSPVTGLSSASQHSSVPACLRAPPVTGLSSVGQAHIRQETSVPSNRSVHSGGISQPTVRCAPVAGLSLAGQPAPTQQTAAVSRSTAHSAGTPGRPPLISAITPSTGNLRVAGEIRAPAPHLQPFRTPTSMSTSSSPSTLAQSMQNHPQSTNMAASSPSIPQLASLQTSSTPSPSQPPQHQMPSPLVPQLAIDHSSSRKLPQHDIGGLPAARNPSLSAQELLFSVENRLHANRPNMMPPLPDVGSNFDSLDLSEFQTLDSVQGASTSSAGATNVTDVVCVSDDD</sequence>
<dbReference type="Pfam" id="PF25029">
    <property type="entry name" value="MOM1"/>
    <property type="match status" value="1"/>
</dbReference>
<feature type="compositionally biased region" description="Low complexity" evidence="1">
    <location>
        <begin position="1259"/>
        <end position="1281"/>
    </location>
</feature>
<evidence type="ECO:0000313" key="3">
    <source>
        <dbReference type="EMBL" id="MCD7472818.1"/>
    </source>
</evidence>
<dbReference type="PANTHER" id="PTHR35116:SF8">
    <property type="entry name" value="HELICASE PROTEIN MOM1-LIKE ISOFORM X1"/>
    <property type="match status" value="1"/>
</dbReference>
<feature type="compositionally biased region" description="Polar residues" evidence="1">
    <location>
        <begin position="1090"/>
        <end position="1113"/>
    </location>
</feature>
<proteinExistence type="predicted"/>
<feature type="region of interest" description="Disordered" evidence="1">
    <location>
        <begin position="1216"/>
        <end position="1283"/>
    </location>
</feature>
<feature type="compositionally biased region" description="Basic and acidic residues" evidence="1">
    <location>
        <begin position="733"/>
        <end position="752"/>
    </location>
</feature>
<protein>
    <recommendedName>
        <fullName evidence="2">MOM1 alpha-helical domain-containing protein</fullName>
    </recommendedName>
</protein>
<dbReference type="Gene3D" id="6.10.250.1310">
    <property type="match status" value="1"/>
</dbReference>
<feature type="region of interest" description="Disordered" evidence="1">
    <location>
        <begin position="512"/>
        <end position="552"/>
    </location>
</feature>
<evidence type="ECO:0000313" key="4">
    <source>
        <dbReference type="Proteomes" id="UP000823775"/>
    </source>
</evidence>
<organism evidence="3 4">
    <name type="scientific">Datura stramonium</name>
    <name type="common">Jimsonweed</name>
    <name type="synonym">Common thornapple</name>
    <dbReference type="NCBI Taxonomy" id="4076"/>
    <lineage>
        <taxon>Eukaryota</taxon>
        <taxon>Viridiplantae</taxon>
        <taxon>Streptophyta</taxon>
        <taxon>Embryophyta</taxon>
        <taxon>Tracheophyta</taxon>
        <taxon>Spermatophyta</taxon>
        <taxon>Magnoliopsida</taxon>
        <taxon>eudicotyledons</taxon>
        <taxon>Gunneridae</taxon>
        <taxon>Pentapetalae</taxon>
        <taxon>asterids</taxon>
        <taxon>lamiids</taxon>
        <taxon>Solanales</taxon>
        <taxon>Solanaceae</taxon>
        <taxon>Solanoideae</taxon>
        <taxon>Datureae</taxon>
        <taxon>Datura</taxon>
    </lineage>
</organism>
<feature type="compositionally biased region" description="Gly residues" evidence="1">
    <location>
        <begin position="518"/>
        <end position="529"/>
    </location>
</feature>
<feature type="region of interest" description="Disordered" evidence="1">
    <location>
        <begin position="1090"/>
        <end position="1116"/>
    </location>
</feature>
<gene>
    <name evidence="3" type="ORF">HAX54_014187</name>
</gene>
<feature type="region of interest" description="Disordered" evidence="1">
    <location>
        <begin position="604"/>
        <end position="627"/>
    </location>
</feature>
<feature type="compositionally biased region" description="Polar residues" evidence="1">
    <location>
        <begin position="1137"/>
        <end position="1154"/>
    </location>
</feature>
<evidence type="ECO:0000259" key="2">
    <source>
        <dbReference type="Pfam" id="PF25029"/>
    </source>
</evidence>
<comment type="caution">
    <text evidence="3">The sequence shown here is derived from an EMBL/GenBank/DDBJ whole genome shotgun (WGS) entry which is preliminary data.</text>
</comment>
<feature type="region of interest" description="Disordered" evidence="1">
    <location>
        <begin position="733"/>
        <end position="756"/>
    </location>
</feature>